<evidence type="ECO:0000313" key="2">
    <source>
        <dbReference type="Proteomes" id="UP000284962"/>
    </source>
</evidence>
<dbReference type="EMBL" id="QSEW01000002">
    <property type="protein sequence ID" value="RHA01641.1"/>
    <property type="molecule type" value="Genomic_DNA"/>
</dbReference>
<gene>
    <name evidence="1" type="ORF">DW957_02245</name>
</gene>
<dbReference type="Proteomes" id="UP000284962">
    <property type="component" value="Unassembled WGS sequence"/>
</dbReference>
<reference evidence="1 2" key="1">
    <citation type="submission" date="2018-08" db="EMBL/GenBank/DDBJ databases">
        <title>A genome reference for cultivated species of the human gut microbiota.</title>
        <authorList>
            <person name="Zou Y."/>
            <person name="Xue W."/>
            <person name="Luo G."/>
        </authorList>
    </citation>
    <scope>NUCLEOTIDE SEQUENCE [LARGE SCALE GENOMIC DNA]</scope>
    <source>
        <strain evidence="1 2">AM46-16</strain>
    </source>
</reference>
<comment type="caution">
    <text evidence="1">The sequence shown here is derived from an EMBL/GenBank/DDBJ whole genome shotgun (WGS) entry which is preliminary data.</text>
</comment>
<sequence>MPNIFLTPKIIAQEALMVLENQLTMANLVHRDYSKEFVKVGDSITIRKPARFSAKNFTGQVHSQGITEGSAVVKMDRFRDVTVEVGAKELTLDIKDFSTQVVAPALSAIAQAIDQDLLAVGIQMAAKSAKVSAKPDITDIAGVGKALDMSNAPLQNRRLVLPAEIKYKYNTLDNFAKQCYAGTSQALRDAEIGKVYTCETYSTENCPHSAADKPGTVTEYKVTGTADATELNVTEGKPEAGKIAEGDQLIVNGYTYTVTEELTLAGGVGTLKVDQNLPADIETATPVKVINKAHALGFHRNGIALVTRQLELPMGASKAYIASANGLAVRVVMDYDPQTKKDTVSFDCIYGIKELDKSLLVDFS</sequence>
<proteinExistence type="predicted"/>
<dbReference type="AlphaFoldDB" id="A0A413QMY7"/>
<name>A0A413QMY7_9FIRM</name>
<evidence type="ECO:0008006" key="3">
    <source>
        <dbReference type="Google" id="ProtNLM"/>
    </source>
</evidence>
<accession>A0A413QMY7</accession>
<evidence type="ECO:0000313" key="1">
    <source>
        <dbReference type="EMBL" id="RHA01641.1"/>
    </source>
</evidence>
<protein>
    <recommendedName>
        <fullName evidence="3">P22 coat protein-gene protein 5</fullName>
    </recommendedName>
</protein>
<organism evidence="1 2">
    <name type="scientific">Dorea formicigenerans</name>
    <dbReference type="NCBI Taxonomy" id="39486"/>
    <lineage>
        <taxon>Bacteria</taxon>
        <taxon>Bacillati</taxon>
        <taxon>Bacillota</taxon>
        <taxon>Clostridia</taxon>
        <taxon>Lachnospirales</taxon>
        <taxon>Lachnospiraceae</taxon>
        <taxon>Dorea</taxon>
    </lineage>
</organism>